<gene>
    <name evidence="9" type="ORF">PBOR_18640</name>
</gene>
<feature type="domain" description="ABC transmembrane type-1" evidence="8">
    <location>
        <begin position="231"/>
        <end position="426"/>
    </location>
</feature>
<keyword evidence="4 7" id="KW-0812">Transmembrane</keyword>
<evidence type="ECO:0000256" key="1">
    <source>
        <dbReference type="ARBA" id="ARBA00004651"/>
    </source>
</evidence>
<evidence type="ECO:0000256" key="7">
    <source>
        <dbReference type="RuleBase" id="RU363032"/>
    </source>
</evidence>
<dbReference type="InterPro" id="IPR035906">
    <property type="entry name" value="MetI-like_sf"/>
</dbReference>
<dbReference type="GO" id="GO:0055085">
    <property type="term" value="P:transmembrane transport"/>
    <property type="evidence" value="ECO:0007669"/>
    <property type="project" value="InterPro"/>
</dbReference>
<feature type="transmembrane region" description="Helical" evidence="7">
    <location>
        <begin position="230"/>
        <end position="256"/>
    </location>
</feature>
<evidence type="ECO:0000256" key="4">
    <source>
        <dbReference type="ARBA" id="ARBA00022692"/>
    </source>
</evidence>
<dbReference type="GO" id="GO:0005886">
    <property type="term" value="C:plasma membrane"/>
    <property type="evidence" value="ECO:0007669"/>
    <property type="project" value="UniProtKB-SubCell"/>
</dbReference>
<dbReference type="AlphaFoldDB" id="A0A089LB53"/>
<feature type="transmembrane region" description="Helical" evidence="7">
    <location>
        <begin position="302"/>
        <end position="322"/>
    </location>
</feature>
<keyword evidence="5 7" id="KW-1133">Transmembrane helix</keyword>
<dbReference type="PANTHER" id="PTHR43744">
    <property type="entry name" value="ABC TRANSPORTER PERMEASE PROTEIN MG189-RELATED-RELATED"/>
    <property type="match status" value="1"/>
</dbReference>
<dbReference type="Gene3D" id="1.10.3720.10">
    <property type="entry name" value="MetI-like"/>
    <property type="match status" value="1"/>
</dbReference>
<name>A0A089LB53_PAEBO</name>
<dbReference type="PROSITE" id="PS50928">
    <property type="entry name" value="ABC_TM1"/>
    <property type="match status" value="1"/>
</dbReference>
<evidence type="ECO:0000256" key="6">
    <source>
        <dbReference type="ARBA" id="ARBA00023136"/>
    </source>
</evidence>
<dbReference type="HOGENOM" id="CLU_620877_0_0_9"/>
<dbReference type="InterPro" id="IPR000515">
    <property type="entry name" value="MetI-like"/>
</dbReference>
<evidence type="ECO:0000256" key="5">
    <source>
        <dbReference type="ARBA" id="ARBA00022989"/>
    </source>
</evidence>
<keyword evidence="10" id="KW-1185">Reference proteome</keyword>
<feature type="transmembrane region" description="Helical" evidence="7">
    <location>
        <begin position="407"/>
        <end position="424"/>
    </location>
</feature>
<dbReference type="CDD" id="cd06261">
    <property type="entry name" value="TM_PBP2"/>
    <property type="match status" value="1"/>
</dbReference>
<evidence type="ECO:0000256" key="3">
    <source>
        <dbReference type="ARBA" id="ARBA00022475"/>
    </source>
</evidence>
<feature type="transmembrane region" description="Helical" evidence="7">
    <location>
        <begin position="343"/>
        <end position="365"/>
    </location>
</feature>
<dbReference type="EMBL" id="CP009285">
    <property type="protein sequence ID" value="AIQ58731.1"/>
    <property type="molecule type" value="Genomic_DNA"/>
</dbReference>
<protein>
    <recommendedName>
        <fullName evidence="8">ABC transmembrane type-1 domain-containing protein</fullName>
    </recommendedName>
</protein>
<dbReference type="Pfam" id="PF00528">
    <property type="entry name" value="BPD_transp_1"/>
    <property type="match status" value="1"/>
</dbReference>
<evidence type="ECO:0000256" key="2">
    <source>
        <dbReference type="ARBA" id="ARBA00022448"/>
    </source>
</evidence>
<dbReference type="PANTHER" id="PTHR43744:SF12">
    <property type="entry name" value="ABC TRANSPORTER PERMEASE PROTEIN MG189-RELATED"/>
    <property type="match status" value="1"/>
</dbReference>
<comment type="similarity">
    <text evidence="7">Belongs to the binding-protein-dependent transport system permease family.</text>
</comment>
<keyword evidence="6 7" id="KW-0472">Membrane</keyword>
<feature type="transmembrane region" description="Helical" evidence="7">
    <location>
        <begin position="21"/>
        <end position="42"/>
    </location>
</feature>
<dbReference type="Proteomes" id="UP000029518">
    <property type="component" value="Chromosome"/>
</dbReference>
<feature type="transmembrane region" description="Helical" evidence="7">
    <location>
        <begin position="268"/>
        <end position="290"/>
    </location>
</feature>
<organism evidence="9 10">
    <name type="scientific">Paenibacillus borealis</name>
    <dbReference type="NCBI Taxonomy" id="160799"/>
    <lineage>
        <taxon>Bacteria</taxon>
        <taxon>Bacillati</taxon>
        <taxon>Bacillota</taxon>
        <taxon>Bacilli</taxon>
        <taxon>Bacillales</taxon>
        <taxon>Paenibacillaceae</taxon>
        <taxon>Paenibacillus</taxon>
    </lineage>
</organism>
<comment type="subcellular location">
    <subcellularLocation>
        <location evidence="1 7">Cell membrane</location>
        <topology evidence="1 7">Multi-pass membrane protein</topology>
    </subcellularLocation>
</comment>
<sequence>MKSNRISERGEKGLKITSYTVTILFLLFGTLPLVWLFLTSIMDNESLQSATPKFIPDVPHTLTVTVDFTGAGSGDENFYKKEAMEAIWFPWASFIRNNIGEIIVNGTKDGHQLFRAKATSAQFYVGQMSIVPTRVVNDQVMKLKLPTIAERKLSDFEWYGAELRPAPAPEASSDHELAKLYRDFFVSHDVLAGKITSVEHSRNKLRLFDSFASLQHIAIGKAGDLGFYRYFINSGIVTFTVIIWQLIFAGIGSYALSQLIRSSRLRFWLLMFFLATIMIPGVSVLIPQYILIKNLHLSDSLWAIILPHFAWGFVIFLFKGFFDQLPKELLQAARIDGAGEFKTFLRIVVPMSIPVFTIVAVMTFVPVWNEFMWPYIVTKSPEHWTFPVAMNDMQQTTDRNTIVRPNLISASGVISLIPLLILFMSTQRFVEKGINFTGIKG</sequence>
<keyword evidence="3" id="KW-1003">Cell membrane</keyword>
<dbReference type="KEGG" id="pbd:PBOR_18640"/>
<reference evidence="9" key="1">
    <citation type="submission" date="2014-08" db="EMBL/GenBank/DDBJ databases">
        <title>Comparative genomics of the Paenibacillus odorifer group.</title>
        <authorList>
            <person name="den Bakker H.C."/>
            <person name="Tsai Y.-C.Y.-C."/>
            <person name="Martin N."/>
            <person name="Korlach J."/>
            <person name="Wiedmann M."/>
        </authorList>
    </citation>
    <scope>NUCLEOTIDE SEQUENCE [LARGE SCALE GENOMIC DNA]</scope>
    <source>
        <strain evidence="9">DSM 13188</strain>
    </source>
</reference>
<evidence type="ECO:0000313" key="10">
    <source>
        <dbReference type="Proteomes" id="UP000029518"/>
    </source>
</evidence>
<dbReference type="OrthoDB" id="2527574at2"/>
<evidence type="ECO:0000259" key="8">
    <source>
        <dbReference type="PROSITE" id="PS50928"/>
    </source>
</evidence>
<keyword evidence="2 7" id="KW-0813">Transport</keyword>
<evidence type="ECO:0000313" key="9">
    <source>
        <dbReference type="EMBL" id="AIQ58731.1"/>
    </source>
</evidence>
<dbReference type="RefSeq" id="WP_042213940.1">
    <property type="nucleotide sequence ID" value="NZ_CP009285.1"/>
</dbReference>
<proteinExistence type="inferred from homology"/>
<accession>A0A089LB53</accession>
<dbReference type="SUPFAM" id="SSF161098">
    <property type="entry name" value="MetI-like"/>
    <property type="match status" value="1"/>
</dbReference>